<dbReference type="AlphaFoldDB" id="A0A931F0U3"/>
<comment type="caution">
    <text evidence="1">The sequence shown here is derived from an EMBL/GenBank/DDBJ whole genome shotgun (WGS) entry which is preliminary data.</text>
</comment>
<proteinExistence type="predicted"/>
<dbReference type="RefSeq" id="WP_195898733.1">
    <property type="nucleotide sequence ID" value="NZ_JADOGI010000102.1"/>
</dbReference>
<evidence type="ECO:0000313" key="1">
    <source>
        <dbReference type="EMBL" id="MBF8189800.1"/>
    </source>
</evidence>
<name>A0A931F0U3_9ACTN</name>
<reference evidence="1" key="1">
    <citation type="submission" date="2020-11" db="EMBL/GenBank/DDBJ databases">
        <title>Whole-genome analyses of Nonomuraea sp. K274.</title>
        <authorList>
            <person name="Veyisoglu A."/>
        </authorList>
    </citation>
    <scope>NUCLEOTIDE SEQUENCE</scope>
    <source>
        <strain evidence="1">K274</strain>
    </source>
</reference>
<evidence type="ECO:0000313" key="2">
    <source>
        <dbReference type="Proteomes" id="UP000605361"/>
    </source>
</evidence>
<accession>A0A931F0U3</accession>
<dbReference type="Proteomes" id="UP000605361">
    <property type="component" value="Unassembled WGS sequence"/>
</dbReference>
<sequence length="45" mass="4725">MTVATFSPDPVSAGRRTSTAILSWRPSWSLSIGASTNTVSRTASL</sequence>
<gene>
    <name evidence="1" type="ORF">ITP53_29540</name>
</gene>
<protein>
    <submittedName>
        <fullName evidence="1">Uncharacterized protein</fullName>
    </submittedName>
</protein>
<dbReference type="EMBL" id="JADOGI010000102">
    <property type="protein sequence ID" value="MBF8189800.1"/>
    <property type="molecule type" value="Genomic_DNA"/>
</dbReference>
<keyword evidence="2" id="KW-1185">Reference proteome</keyword>
<organism evidence="1 2">
    <name type="scientific">Nonomuraea cypriaca</name>
    <dbReference type="NCBI Taxonomy" id="1187855"/>
    <lineage>
        <taxon>Bacteria</taxon>
        <taxon>Bacillati</taxon>
        <taxon>Actinomycetota</taxon>
        <taxon>Actinomycetes</taxon>
        <taxon>Streptosporangiales</taxon>
        <taxon>Streptosporangiaceae</taxon>
        <taxon>Nonomuraea</taxon>
    </lineage>
</organism>